<comment type="caution">
    <text evidence="1">The sequence shown here is derived from an EMBL/GenBank/DDBJ whole genome shotgun (WGS) entry which is preliminary data.</text>
</comment>
<name>A0A4R6IJY1_9SPHI</name>
<dbReference type="Proteomes" id="UP000295499">
    <property type="component" value="Unassembled WGS sequence"/>
</dbReference>
<evidence type="ECO:0000313" key="2">
    <source>
        <dbReference type="Proteomes" id="UP000295499"/>
    </source>
</evidence>
<dbReference type="EMBL" id="SNWM01000002">
    <property type="protein sequence ID" value="TDO22350.1"/>
    <property type="molecule type" value="Genomic_DNA"/>
</dbReference>
<organism evidence="1 2">
    <name type="scientific">Pedobacter duraquae</name>
    <dbReference type="NCBI Taxonomy" id="425511"/>
    <lineage>
        <taxon>Bacteria</taxon>
        <taxon>Pseudomonadati</taxon>
        <taxon>Bacteroidota</taxon>
        <taxon>Sphingobacteriia</taxon>
        <taxon>Sphingobacteriales</taxon>
        <taxon>Sphingobacteriaceae</taxon>
        <taxon>Pedobacter</taxon>
    </lineage>
</organism>
<accession>A0A4R6IJY1</accession>
<dbReference type="AlphaFoldDB" id="A0A4R6IJY1"/>
<gene>
    <name evidence="1" type="ORF">CLV32_1318</name>
</gene>
<sequence>MKTLNLLSKSDMKKIMGGSQDEGGCLDRGCTKDSECGGNCPKCVEVNPTWGTTCATSSSETLG</sequence>
<keyword evidence="2" id="KW-1185">Reference proteome</keyword>
<evidence type="ECO:0000313" key="1">
    <source>
        <dbReference type="EMBL" id="TDO22350.1"/>
    </source>
</evidence>
<reference evidence="1 2" key="1">
    <citation type="submission" date="2019-03" db="EMBL/GenBank/DDBJ databases">
        <title>Genomic Encyclopedia of Archaeal and Bacterial Type Strains, Phase II (KMG-II): from individual species to whole genera.</title>
        <authorList>
            <person name="Goeker M."/>
        </authorList>
    </citation>
    <scope>NUCLEOTIDE SEQUENCE [LARGE SCALE GENOMIC DNA]</scope>
    <source>
        <strain evidence="1 2">DSM 19034</strain>
    </source>
</reference>
<proteinExistence type="predicted"/>
<protein>
    <submittedName>
        <fullName evidence="1">Uncharacterized protein</fullName>
    </submittedName>
</protein>